<protein>
    <submittedName>
        <fullName evidence="1">Uncharacterized protein</fullName>
    </submittedName>
</protein>
<dbReference type="STRING" id="1287681.M7TQK4"/>
<dbReference type="Proteomes" id="UP000012174">
    <property type="component" value="Unassembled WGS sequence"/>
</dbReference>
<keyword evidence="2" id="KW-1185">Reference proteome</keyword>
<reference evidence="2" key="1">
    <citation type="journal article" date="2013" name="Genome Announc.">
        <title>Draft genome sequence of the grapevine dieback fungus Eutypa lata UCR-EL1.</title>
        <authorList>
            <person name="Blanco-Ulate B."/>
            <person name="Rolshausen P.E."/>
            <person name="Cantu D."/>
        </authorList>
    </citation>
    <scope>NUCLEOTIDE SEQUENCE [LARGE SCALE GENOMIC DNA]</scope>
    <source>
        <strain evidence="2">UCR-EL1</strain>
    </source>
</reference>
<gene>
    <name evidence="1" type="ORF">UCREL1_779</name>
</gene>
<evidence type="ECO:0000313" key="2">
    <source>
        <dbReference type="Proteomes" id="UP000012174"/>
    </source>
</evidence>
<dbReference type="OrthoDB" id="4633509at2759"/>
<dbReference type="KEGG" id="ela:UCREL1_779"/>
<accession>M7TQK4</accession>
<sequence>MRSEFVYTSEDPKIGEPPSFSWEHFATPKLRRLPQSSFTFVEYVGHGAEGIVVKVKADGYPEPIVFKIRECINGALLELITTSFKRAKAEGKPISLNLKPKTRSKAFQNLETFSVNDDGSSRVPDEEMKGLQLFETSDADDAAIMAINSCLGWTELDTSDVVRDLKRLQCSKLPELPEPKVFCIAYRFVPEGELDMRTVVAQANFFHVAGFYQRQFKGNNWRGRGVLVDFSDLVPLHETLWSPQGYSCFEGWVQDAKESHERWINGTLEYA</sequence>
<organism evidence="1 2">
    <name type="scientific">Eutypa lata (strain UCR-EL1)</name>
    <name type="common">Grapevine dieback disease fungus</name>
    <name type="synonym">Eutypa armeniacae</name>
    <dbReference type="NCBI Taxonomy" id="1287681"/>
    <lineage>
        <taxon>Eukaryota</taxon>
        <taxon>Fungi</taxon>
        <taxon>Dikarya</taxon>
        <taxon>Ascomycota</taxon>
        <taxon>Pezizomycotina</taxon>
        <taxon>Sordariomycetes</taxon>
        <taxon>Xylariomycetidae</taxon>
        <taxon>Xylariales</taxon>
        <taxon>Diatrypaceae</taxon>
        <taxon>Eutypa</taxon>
    </lineage>
</organism>
<name>M7TQK4_EUTLA</name>
<dbReference type="HOGENOM" id="CLU_052224_1_0_1"/>
<evidence type="ECO:0000313" key="1">
    <source>
        <dbReference type="EMBL" id="EMR72171.1"/>
    </source>
</evidence>
<dbReference type="eggNOG" id="ENOG502T61Z">
    <property type="taxonomic scope" value="Eukaryota"/>
</dbReference>
<dbReference type="OMA" id="RKCFGWM"/>
<dbReference type="EMBL" id="KB705506">
    <property type="protein sequence ID" value="EMR72171.1"/>
    <property type="molecule type" value="Genomic_DNA"/>
</dbReference>
<dbReference type="AlphaFoldDB" id="M7TQK4"/>
<proteinExistence type="predicted"/>